<keyword evidence="5" id="KW-1003">Cell membrane</keyword>
<evidence type="ECO:0000256" key="10">
    <source>
        <dbReference type="ARBA" id="ARBA00029594"/>
    </source>
</evidence>
<evidence type="ECO:0000256" key="5">
    <source>
        <dbReference type="ARBA" id="ARBA00022475"/>
    </source>
</evidence>
<comment type="caution">
    <text evidence="13">The sequence shown here is derived from an EMBL/GenBank/DDBJ whole genome shotgun (WGS) entry which is preliminary data.</text>
</comment>
<keyword evidence="6" id="KW-0964">Secreted</keyword>
<dbReference type="EMBL" id="JACIEE010000003">
    <property type="protein sequence ID" value="MBB3976377.1"/>
    <property type="molecule type" value="Genomic_DNA"/>
</dbReference>
<organism evidence="13 14">
    <name type="scientific">Mycoplana azooxidifex</name>
    <dbReference type="NCBI Taxonomy" id="1636188"/>
    <lineage>
        <taxon>Bacteria</taxon>
        <taxon>Pseudomonadati</taxon>
        <taxon>Pseudomonadota</taxon>
        <taxon>Alphaproteobacteria</taxon>
        <taxon>Hyphomicrobiales</taxon>
        <taxon>Rhizobiaceae</taxon>
        <taxon>Mycoplana</taxon>
    </lineage>
</organism>
<evidence type="ECO:0000313" key="14">
    <source>
        <dbReference type="Proteomes" id="UP000574761"/>
    </source>
</evidence>
<feature type="transmembrane region" description="Helical" evidence="11">
    <location>
        <begin position="53"/>
        <end position="74"/>
    </location>
</feature>
<dbReference type="PROSITE" id="PS50035">
    <property type="entry name" value="PLD"/>
    <property type="match status" value="2"/>
</dbReference>
<dbReference type="InterPro" id="IPR027379">
    <property type="entry name" value="CLS_N"/>
</dbReference>
<evidence type="ECO:0000256" key="4">
    <source>
        <dbReference type="ARBA" id="ARBA00018392"/>
    </source>
</evidence>
<evidence type="ECO:0000313" key="13">
    <source>
        <dbReference type="EMBL" id="MBB3976377.1"/>
    </source>
</evidence>
<feature type="domain" description="PLD phosphodiesterase" evidence="12">
    <location>
        <begin position="415"/>
        <end position="442"/>
    </location>
</feature>
<dbReference type="GO" id="GO:0032049">
    <property type="term" value="P:cardiolipin biosynthetic process"/>
    <property type="evidence" value="ECO:0007669"/>
    <property type="project" value="UniProtKB-ARBA"/>
</dbReference>
<sequence>MEVPFNDQGVLDESGMLQTFSAYWPHVLIVLSVVLGTPAAIHAAMTKDEVRAAIGWVGVILLSPVIGAVLYYVVGINRIRRKTLTLQRAGAITRKGRHHPERHDVSDEAVHSRYGGALSAMKHLGDNVSRFSMTSGNTIRMLETGDAAYAAMLEAIHGARRSILLETYIFDRDAMGLRFAEALSAAVARGVEVHVLVDAVGARYSTPSIMQTLRQGGVSARVFNGNIVMGLRLPYANLRTHRKLLVVDGGTGFIGGLNIRAAFTTECCGENVARDTHFRVTGPVVGDLFHIAYEDWQFSGGGALDGEAWHLEVPVAAPNMSLLARAVASGPDRNLEANQRMLMGAISIAKNHIRIMSPYFLPERDLISALATAARRGVHIDIVVPGTNNLKLVDLAMTAQFDQLLKAGCRIWRASGTFNHSKLTVVDGVWSYIGSSNLDPRSLRLNFEIDIEVFDTFFAAQIEEKIGRVLKTAEPVELQALRARPFSRRLVERITWLWSPYL</sequence>
<dbReference type="GO" id="GO:0005576">
    <property type="term" value="C:extracellular region"/>
    <property type="evidence" value="ECO:0007669"/>
    <property type="project" value="UniProtKB-SubCell"/>
</dbReference>
<evidence type="ECO:0000256" key="8">
    <source>
        <dbReference type="ARBA" id="ARBA00022989"/>
    </source>
</evidence>
<evidence type="ECO:0000256" key="2">
    <source>
        <dbReference type="ARBA" id="ARBA00004613"/>
    </source>
</evidence>
<feature type="domain" description="PLD phosphodiesterase" evidence="12">
    <location>
        <begin position="236"/>
        <end position="263"/>
    </location>
</feature>
<feature type="transmembrane region" description="Helical" evidence="11">
    <location>
        <begin position="20"/>
        <end position="41"/>
    </location>
</feature>
<evidence type="ECO:0000256" key="11">
    <source>
        <dbReference type="SAM" id="Phobius"/>
    </source>
</evidence>
<keyword evidence="13" id="KW-0808">Transferase</keyword>
<dbReference type="Pfam" id="PF13091">
    <property type="entry name" value="PLDc_2"/>
    <property type="match status" value="2"/>
</dbReference>
<evidence type="ECO:0000256" key="7">
    <source>
        <dbReference type="ARBA" id="ARBA00022692"/>
    </source>
</evidence>
<dbReference type="CDD" id="cd09157">
    <property type="entry name" value="PLDc_CLS_unchar2_1"/>
    <property type="match status" value="1"/>
</dbReference>
<name>A0A7W6D958_9HYPH</name>
<gene>
    <name evidence="13" type="ORF">GGQ64_001566</name>
</gene>
<dbReference type="GO" id="GO:0005886">
    <property type="term" value="C:plasma membrane"/>
    <property type="evidence" value="ECO:0007669"/>
    <property type="project" value="UniProtKB-SubCell"/>
</dbReference>
<dbReference type="Gene3D" id="3.30.870.10">
    <property type="entry name" value="Endonuclease Chain A"/>
    <property type="match status" value="2"/>
</dbReference>
<evidence type="ECO:0000256" key="9">
    <source>
        <dbReference type="ARBA" id="ARBA00023136"/>
    </source>
</evidence>
<keyword evidence="8 11" id="KW-1133">Transmembrane helix</keyword>
<keyword evidence="14" id="KW-1185">Reference proteome</keyword>
<dbReference type="InterPro" id="IPR025202">
    <property type="entry name" value="PLD-like_dom"/>
</dbReference>
<dbReference type="Pfam" id="PF13396">
    <property type="entry name" value="PLDc_N"/>
    <property type="match status" value="1"/>
</dbReference>
<dbReference type="AlphaFoldDB" id="A0A7W6D958"/>
<dbReference type="InterPro" id="IPR001736">
    <property type="entry name" value="PLipase_D/transphosphatidylase"/>
</dbReference>
<dbReference type="SUPFAM" id="SSF56024">
    <property type="entry name" value="Phospholipase D/nuclease"/>
    <property type="match status" value="2"/>
</dbReference>
<dbReference type="Proteomes" id="UP000574761">
    <property type="component" value="Unassembled WGS sequence"/>
</dbReference>
<keyword evidence="7 11" id="KW-0812">Transmembrane</keyword>
<dbReference type="PANTHER" id="PTHR21248">
    <property type="entry name" value="CARDIOLIPIN SYNTHASE"/>
    <property type="match status" value="1"/>
</dbReference>
<protein>
    <recommendedName>
        <fullName evidence="4">Phospholipase D</fullName>
    </recommendedName>
    <alternativeName>
        <fullName evidence="10">Choline phosphatase</fullName>
    </alternativeName>
</protein>
<reference evidence="13 14" key="1">
    <citation type="submission" date="2020-08" db="EMBL/GenBank/DDBJ databases">
        <title>Genomic Encyclopedia of Type Strains, Phase IV (KMG-IV): sequencing the most valuable type-strain genomes for metagenomic binning, comparative biology and taxonomic classification.</title>
        <authorList>
            <person name="Goeker M."/>
        </authorList>
    </citation>
    <scope>NUCLEOTIDE SEQUENCE [LARGE SCALE GENOMIC DNA]</scope>
    <source>
        <strain evidence="13 14">DSM 100211</strain>
    </source>
</reference>
<dbReference type="GO" id="GO:0008808">
    <property type="term" value="F:cardiolipin synthase activity"/>
    <property type="evidence" value="ECO:0007669"/>
    <property type="project" value="TreeGrafter"/>
</dbReference>
<dbReference type="PANTHER" id="PTHR21248:SF22">
    <property type="entry name" value="PHOSPHOLIPASE D"/>
    <property type="match status" value="1"/>
</dbReference>
<comment type="subcellular location">
    <subcellularLocation>
        <location evidence="3">Cell membrane</location>
        <topology evidence="3">Multi-pass membrane protein</topology>
    </subcellularLocation>
    <subcellularLocation>
        <location evidence="2">Secreted</location>
    </subcellularLocation>
</comment>
<evidence type="ECO:0000256" key="3">
    <source>
        <dbReference type="ARBA" id="ARBA00004651"/>
    </source>
</evidence>
<dbReference type="SMART" id="SM00155">
    <property type="entry name" value="PLDc"/>
    <property type="match status" value="2"/>
</dbReference>
<keyword evidence="9 11" id="KW-0472">Membrane</keyword>
<comment type="function">
    <text evidence="1">Could be a virulence factor.</text>
</comment>
<evidence type="ECO:0000259" key="12">
    <source>
        <dbReference type="PROSITE" id="PS50035"/>
    </source>
</evidence>
<proteinExistence type="predicted"/>
<evidence type="ECO:0000256" key="1">
    <source>
        <dbReference type="ARBA" id="ARBA00003145"/>
    </source>
</evidence>
<accession>A0A7W6D958</accession>
<evidence type="ECO:0000256" key="6">
    <source>
        <dbReference type="ARBA" id="ARBA00022525"/>
    </source>
</evidence>